<accession>A0A0E0G6K9</accession>
<organism evidence="2">
    <name type="scientific">Oryza nivara</name>
    <name type="common">Indian wild rice</name>
    <name type="synonym">Oryza sativa f. spontanea</name>
    <dbReference type="NCBI Taxonomy" id="4536"/>
    <lineage>
        <taxon>Eukaryota</taxon>
        <taxon>Viridiplantae</taxon>
        <taxon>Streptophyta</taxon>
        <taxon>Embryophyta</taxon>
        <taxon>Tracheophyta</taxon>
        <taxon>Spermatophyta</taxon>
        <taxon>Magnoliopsida</taxon>
        <taxon>Liliopsida</taxon>
        <taxon>Poales</taxon>
        <taxon>Poaceae</taxon>
        <taxon>BOP clade</taxon>
        <taxon>Oryzoideae</taxon>
        <taxon>Oryzeae</taxon>
        <taxon>Oryzinae</taxon>
        <taxon>Oryza</taxon>
    </lineage>
</organism>
<dbReference type="Gramene" id="ONIVA02G17930.3">
    <property type="protein sequence ID" value="ONIVA02G17930.3"/>
    <property type="gene ID" value="ONIVA02G17930"/>
</dbReference>
<evidence type="ECO:0000313" key="3">
    <source>
        <dbReference type="Proteomes" id="UP000006591"/>
    </source>
</evidence>
<protein>
    <submittedName>
        <fullName evidence="2">Uncharacterized protein</fullName>
    </submittedName>
</protein>
<keyword evidence="3" id="KW-1185">Reference proteome</keyword>
<dbReference type="EnsemblPlants" id="ONIVA02G17930.3">
    <property type="protein sequence ID" value="ONIVA02G17930.3"/>
    <property type="gene ID" value="ONIVA02G17930"/>
</dbReference>
<proteinExistence type="predicted"/>
<dbReference type="HOGENOM" id="CLU_065262_2_0_1"/>
<feature type="region of interest" description="Disordered" evidence="1">
    <location>
        <begin position="1"/>
        <end position="83"/>
    </location>
</feature>
<name>A0A0E0G6K9_ORYNI</name>
<evidence type="ECO:0000313" key="2">
    <source>
        <dbReference type="EnsemblPlants" id="ONIVA02G17930.3"/>
    </source>
</evidence>
<dbReference type="Proteomes" id="UP000006591">
    <property type="component" value="Chromosome 2"/>
</dbReference>
<feature type="compositionally biased region" description="Polar residues" evidence="1">
    <location>
        <begin position="39"/>
        <end position="50"/>
    </location>
</feature>
<sequence length="184" mass="20315">MDNILGGSTQSCTKTGPLADITNISGSGLTNRRGRGGNKSLSASPISSNDRYAALTPQQKDDRNKKARERRKRKEETQASAPLGDISNISVVDIMKCHLEDNDSSTLHQGKREASHLNITPRRLPFTIINNVAHYGPNEVPMSRVTQLTTLNMNSADFTVHNSGTLTSFYEWDYNDVTVCKFLC</sequence>
<reference evidence="2" key="1">
    <citation type="submission" date="2015-04" db="UniProtKB">
        <authorList>
            <consortium name="EnsemblPlants"/>
        </authorList>
    </citation>
    <scope>IDENTIFICATION</scope>
    <source>
        <strain evidence="2">SL10</strain>
    </source>
</reference>
<reference evidence="2" key="2">
    <citation type="submission" date="2018-04" db="EMBL/GenBank/DDBJ databases">
        <title>OnivRS2 (Oryza nivara Reference Sequence Version 2).</title>
        <authorList>
            <person name="Zhang J."/>
            <person name="Kudrna D."/>
            <person name="Lee S."/>
            <person name="Talag J."/>
            <person name="Rajasekar S."/>
            <person name="Welchert J."/>
            <person name="Hsing Y.-I."/>
            <person name="Wing R.A."/>
        </authorList>
    </citation>
    <scope>NUCLEOTIDE SEQUENCE [LARGE SCALE GENOMIC DNA]</scope>
    <source>
        <strain evidence="2">SL10</strain>
    </source>
</reference>
<feature type="compositionally biased region" description="Polar residues" evidence="1">
    <location>
        <begin position="1"/>
        <end position="14"/>
    </location>
</feature>
<evidence type="ECO:0000256" key="1">
    <source>
        <dbReference type="SAM" id="MobiDB-lite"/>
    </source>
</evidence>
<dbReference type="AlphaFoldDB" id="A0A0E0G6K9"/>